<dbReference type="GO" id="GO:0004867">
    <property type="term" value="F:serine-type endopeptidase inhibitor activity"/>
    <property type="evidence" value="ECO:0007669"/>
    <property type="project" value="InterPro"/>
</dbReference>
<evidence type="ECO:0000313" key="1">
    <source>
        <dbReference type="EMBL" id="JAA72946.1"/>
    </source>
</evidence>
<dbReference type="EMBL" id="GADI01000862">
    <property type="protein sequence ID" value="JAA72946.1"/>
    <property type="molecule type" value="mRNA"/>
</dbReference>
<dbReference type="InterPro" id="IPR036880">
    <property type="entry name" value="Kunitz_BPTI_sf"/>
</dbReference>
<dbReference type="SUPFAM" id="SSF57362">
    <property type="entry name" value="BPTI-like"/>
    <property type="match status" value="1"/>
</dbReference>
<proteinExistence type="evidence at transcript level"/>
<sequence length="108" mass="12246">RGYSVRTIRTRTKYRKDHPVRLVVFIAAVAYPRGRLSEGQCRAPVPSTLCAPNAELRTVYSFSNHTNKCEPMETCAEGVNLFELLKCCKSECPYGKYSKTPRKPGKNF</sequence>
<accession>A0A0K8RPI0</accession>
<organism evidence="1">
    <name type="scientific">Ixodes ricinus</name>
    <name type="common">Common tick</name>
    <name type="synonym">Acarus ricinus</name>
    <dbReference type="NCBI Taxonomy" id="34613"/>
    <lineage>
        <taxon>Eukaryota</taxon>
        <taxon>Metazoa</taxon>
        <taxon>Ecdysozoa</taxon>
        <taxon>Arthropoda</taxon>
        <taxon>Chelicerata</taxon>
        <taxon>Arachnida</taxon>
        <taxon>Acari</taxon>
        <taxon>Parasitiformes</taxon>
        <taxon>Ixodida</taxon>
        <taxon>Ixodoidea</taxon>
        <taxon>Ixodidae</taxon>
        <taxon>Ixodinae</taxon>
        <taxon>Ixodes</taxon>
    </lineage>
</organism>
<feature type="non-terminal residue" evidence="1">
    <location>
        <position position="1"/>
    </location>
</feature>
<name>A0A0K8RPI0_IXORI</name>
<dbReference type="AlphaFoldDB" id="A0A0K8RPI0"/>
<reference evidence="1" key="1">
    <citation type="submission" date="2012-12" db="EMBL/GenBank/DDBJ databases">
        <title>Identification and characterization of a phenylalanine ammonia-lyase gene family in Isatis indigotica Fort.</title>
        <authorList>
            <person name="Liu Q."/>
            <person name="Chen J."/>
            <person name="Zhou X."/>
            <person name="Di P."/>
            <person name="Xiao Y."/>
            <person name="Xuan H."/>
            <person name="Zhang L."/>
            <person name="Chen W."/>
        </authorList>
    </citation>
    <scope>NUCLEOTIDE SEQUENCE</scope>
    <source>
        <tissue evidence="1">Salivary gland</tissue>
    </source>
</reference>
<protein>
    <submittedName>
        <fullName evidence="1">Putative salivary kunitz domain protein</fullName>
    </submittedName>
</protein>